<dbReference type="InterPro" id="IPR017853">
    <property type="entry name" value="GH"/>
</dbReference>
<dbReference type="InterPro" id="IPR003385">
    <property type="entry name" value="Glyco_hydro_77"/>
</dbReference>
<accession>A0ABU2ZH64</accession>
<gene>
    <name evidence="11" type="primary">malQ</name>
    <name evidence="11" type="ORF">RM533_05840</name>
</gene>
<reference evidence="11 12" key="1">
    <citation type="submission" date="2023-09" db="EMBL/GenBank/DDBJ databases">
        <authorList>
            <person name="Rey-Velasco X."/>
        </authorList>
    </citation>
    <scope>NUCLEOTIDE SEQUENCE [LARGE SCALE GENOMIC DNA]</scope>
    <source>
        <strain evidence="11 12">F390</strain>
    </source>
</reference>
<comment type="caution">
    <text evidence="11">The sequence shown here is derived from an EMBL/GenBank/DDBJ whole genome shotgun (WGS) entry which is preliminary data.</text>
</comment>
<protein>
    <recommendedName>
        <fullName evidence="4 10">4-alpha-glucanotransferase</fullName>
        <ecNumber evidence="3 10">2.4.1.25</ecNumber>
    </recommendedName>
    <alternativeName>
        <fullName evidence="8 10">Amylomaltase</fullName>
    </alternativeName>
    <alternativeName>
        <fullName evidence="9 10">Disproportionating enzyme</fullName>
    </alternativeName>
</protein>
<dbReference type="Pfam" id="PF02446">
    <property type="entry name" value="Glyco_hydro_77"/>
    <property type="match status" value="1"/>
</dbReference>
<evidence type="ECO:0000256" key="1">
    <source>
        <dbReference type="ARBA" id="ARBA00000439"/>
    </source>
</evidence>
<dbReference type="GO" id="GO:0004134">
    <property type="term" value="F:4-alpha-glucanotransferase activity"/>
    <property type="evidence" value="ECO:0007669"/>
    <property type="project" value="UniProtKB-EC"/>
</dbReference>
<evidence type="ECO:0000313" key="12">
    <source>
        <dbReference type="Proteomes" id="UP001259803"/>
    </source>
</evidence>
<proteinExistence type="inferred from homology"/>
<evidence type="ECO:0000256" key="6">
    <source>
        <dbReference type="ARBA" id="ARBA00022679"/>
    </source>
</evidence>
<organism evidence="11 12">
    <name type="scientific">Croceicoccus esteveae</name>
    <dbReference type="NCBI Taxonomy" id="3075597"/>
    <lineage>
        <taxon>Bacteria</taxon>
        <taxon>Pseudomonadati</taxon>
        <taxon>Pseudomonadota</taxon>
        <taxon>Alphaproteobacteria</taxon>
        <taxon>Sphingomonadales</taxon>
        <taxon>Erythrobacteraceae</taxon>
        <taxon>Croceicoccus</taxon>
    </lineage>
</organism>
<keyword evidence="5 10" id="KW-0328">Glycosyltransferase</keyword>
<evidence type="ECO:0000256" key="8">
    <source>
        <dbReference type="ARBA" id="ARBA00031423"/>
    </source>
</evidence>
<dbReference type="Proteomes" id="UP001259803">
    <property type="component" value="Unassembled WGS sequence"/>
</dbReference>
<dbReference type="PANTHER" id="PTHR32438">
    <property type="entry name" value="4-ALPHA-GLUCANOTRANSFERASE DPE1, CHLOROPLASTIC/AMYLOPLASTIC"/>
    <property type="match status" value="1"/>
</dbReference>
<evidence type="ECO:0000256" key="10">
    <source>
        <dbReference type="RuleBase" id="RU361207"/>
    </source>
</evidence>
<dbReference type="RefSeq" id="WP_311340273.1">
    <property type="nucleotide sequence ID" value="NZ_JAVRHS010000003.1"/>
</dbReference>
<evidence type="ECO:0000256" key="7">
    <source>
        <dbReference type="ARBA" id="ARBA00023277"/>
    </source>
</evidence>
<evidence type="ECO:0000256" key="4">
    <source>
        <dbReference type="ARBA" id="ARBA00020295"/>
    </source>
</evidence>
<dbReference type="SUPFAM" id="SSF51445">
    <property type="entry name" value="(Trans)glycosidases"/>
    <property type="match status" value="1"/>
</dbReference>
<keyword evidence="7 10" id="KW-0119">Carbohydrate metabolism</keyword>
<evidence type="ECO:0000256" key="3">
    <source>
        <dbReference type="ARBA" id="ARBA00012560"/>
    </source>
</evidence>
<keyword evidence="12" id="KW-1185">Reference proteome</keyword>
<dbReference type="Gene3D" id="3.20.20.80">
    <property type="entry name" value="Glycosidases"/>
    <property type="match status" value="1"/>
</dbReference>
<comment type="catalytic activity">
    <reaction evidence="1 10">
        <text>Transfers a segment of a (1-&gt;4)-alpha-D-glucan to a new position in an acceptor, which may be glucose or a (1-&gt;4)-alpha-D-glucan.</text>
        <dbReference type="EC" id="2.4.1.25"/>
    </reaction>
</comment>
<comment type="similarity">
    <text evidence="2 10">Belongs to the disproportionating enzyme family.</text>
</comment>
<dbReference type="EMBL" id="JAVRHS010000003">
    <property type="protein sequence ID" value="MDT0575701.1"/>
    <property type="molecule type" value="Genomic_DNA"/>
</dbReference>
<dbReference type="PANTHER" id="PTHR32438:SF5">
    <property type="entry name" value="4-ALPHA-GLUCANOTRANSFERASE DPE1, CHLOROPLASTIC_AMYLOPLASTIC"/>
    <property type="match status" value="1"/>
</dbReference>
<keyword evidence="6 10" id="KW-0808">Transferase</keyword>
<sequence>MSMLHELARAVGLQIEWQDAAGTAQRVSDQSLTAILSALGHDAQSDAAAARSLAHHREQLGRNRFVSADRGEEFILPLQWFAAGELTAGNDAATGELRLETGAVQLLSLSVGPEGALVPGIAVVGYHKLIIAGQVIRLAIAPPRCRLILDATNGRQAWGVSLQIPSLCNGVEGQAGAFGDLGALAAAAAPLGRAGADALAISPVHALFPADASRFSPYAPSSRLFLNILLGNPGLLGHPQADVADTGCNALIDWSAAIPARIGWLRQVFAMQTQETRDEVSKWRLQMGPALKQHALFDALHTHFFATGATGWQGWPEPYHDPAGEAAQTFATDHCEEVDFFVFAQWLARISLDHAQAQAREAGMTIGLICDLAVGMDAGGSHAWGSGGELLDGLSVGAPPDQLGPDGQDWGITALSPFAMQRNGFQGFIATLRAGLGSAGGIRIDHALGLRRLWVIPAGASSGEGAYLSYPFEDMLRIAAIESHRASAVVIGEDLGTVPAGLRERLKARAVAGMRVLWFEQAGDDFLPPAAWDHDAVAMTGTHDLVTIAGWWTGRDQAWNRQIGRGSHHHTEAEDKATRALQRQALWNAFVASGAASGACPPTDEPAAVIVAALRHLAMTPCPLVIATIEDLLGLVEQPNLPGTIDEHPNWRRRLSQPLAMLLALPEVAARTDALNESCQ</sequence>
<evidence type="ECO:0000256" key="5">
    <source>
        <dbReference type="ARBA" id="ARBA00022676"/>
    </source>
</evidence>
<name>A0ABU2ZH64_9SPHN</name>
<dbReference type="EC" id="2.4.1.25" evidence="3 10"/>
<dbReference type="NCBIfam" id="TIGR00217">
    <property type="entry name" value="malQ"/>
    <property type="match status" value="1"/>
</dbReference>
<evidence type="ECO:0000313" key="11">
    <source>
        <dbReference type="EMBL" id="MDT0575701.1"/>
    </source>
</evidence>
<evidence type="ECO:0000256" key="2">
    <source>
        <dbReference type="ARBA" id="ARBA00005684"/>
    </source>
</evidence>
<evidence type="ECO:0000256" key="9">
    <source>
        <dbReference type="ARBA" id="ARBA00031501"/>
    </source>
</evidence>